<dbReference type="Proteomes" id="UP000440716">
    <property type="component" value="Unassembled WGS sequence"/>
</dbReference>
<dbReference type="Gene3D" id="3.90.79.10">
    <property type="entry name" value="Nucleoside Triphosphate Pyrophosphohydrolase"/>
    <property type="match status" value="1"/>
</dbReference>
<proteinExistence type="predicted"/>
<feature type="domain" description="Nudix hydrolase" evidence="3">
    <location>
        <begin position="2"/>
        <end position="145"/>
    </location>
</feature>
<dbReference type="RefSeq" id="WP_156593167.1">
    <property type="nucleotide sequence ID" value="NZ_WPHU01000019.1"/>
</dbReference>
<evidence type="ECO:0000313" key="4">
    <source>
        <dbReference type="EMBL" id="MVA59384.1"/>
    </source>
</evidence>
<dbReference type="Pfam" id="PF00293">
    <property type="entry name" value="NUDIX"/>
    <property type="match status" value="1"/>
</dbReference>
<dbReference type="GO" id="GO:0016787">
    <property type="term" value="F:hydrolase activity"/>
    <property type="evidence" value="ECO:0007669"/>
    <property type="project" value="UniProtKB-KW"/>
</dbReference>
<sequence length="162" mass="18471">MTGHFIEKVLVYAADRDRLLVFDEPDFPHILPQVPGGTVEHGESPSAAAWREFEEETGLACPSPPRFMTSVDYRDARDGVSIHHKRHFFHLPLLHTLCSQSWIHSETTPHGGGAPVRFSFFWLARDEASQRLGYEHMALPCPCFLRSVRFSLSQAPDYVSHW</sequence>
<reference evidence="4 5" key="1">
    <citation type="submission" date="2019-12" db="EMBL/GenBank/DDBJ databases">
        <title>Whole-genome sequencing of Allorhizobium vitis.</title>
        <authorList>
            <person name="Gan H.M."/>
            <person name="Szegedi E."/>
            <person name="Burr T."/>
            <person name="Savka M.A."/>
        </authorList>
    </citation>
    <scope>NUCLEOTIDE SEQUENCE [LARGE SCALE GENOMIC DNA]</scope>
    <source>
        <strain evidence="4 5">CG415</strain>
    </source>
</reference>
<dbReference type="InterPro" id="IPR015797">
    <property type="entry name" value="NUDIX_hydrolase-like_dom_sf"/>
</dbReference>
<gene>
    <name evidence="4" type="ORF">GOZ88_25180</name>
</gene>
<dbReference type="AlphaFoldDB" id="A0A7K1RMY0"/>
<dbReference type="SUPFAM" id="SSF55811">
    <property type="entry name" value="Nudix"/>
    <property type="match status" value="1"/>
</dbReference>
<dbReference type="InterPro" id="IPR000086">
    <property type="entry name" value="NUDIX_hydrolase_dom"/>
</dbReference>
<organism evidence="4 5">
    <name type="scientific">Agrobacterium vitis</name>
    <name type="common">Rhizobium vitis</name>
    <dbReference type="NCBI Taxonomy" id="373"/>
    <lineage>
        <taxon>Bacteria</taxon>
        <taxon>Pseudomonadati</taxon>
        <taxon>Pseudomonadota</taxon>
        <taxon>Alphaproteobacteria</taxon>
        <taxon>Hyphomicrobiales</taxon>
        <taxon>Rhizobiaceae</taxon>
        <taxon>Rhizobium/Agrobacterium group</taxon>
        <taxon>Agrobacterium</taxon>
    </lineage>
</organism>
<dbReference type="PROSITE" id="PS51462">
    <property type="entry name" value="NUDIX"/>
    <property type="match status" value="1"/>
</dbReference>
<evidence type="ECO:0000256" key="2">
    <source>
        <dbReference type="ARBA" id="ARBA00022801"/>
    </source>
</evidence>
<comment type="caution">
    <text evidence="4">The sequence shown here is derived from an EMBL/GenBank/DDBJ whole genome shotgun (WGS) entry which is preliminary data.</text>
</comment>
<keyword evidence="2" id="KW-0378">Hydrolase</keyword>
<accession>A0A7K1RMY0</accession>
<dbReference type="PROSITE" id="PS00893">
    <property type="entry name" value="NUDIX_BOX"/>
    <property type="match status" value="1"/>
</dbReference>
<dbReference type="InterPro" id="IPR020084">
    <property type="entry name" value="NUDIX_hydrolase_CS"/>
</dbReference>
<dbReference type="EMBL" id="WPHU01000019">
    <property type="protein sequence ID" value="MVA59384.1"/>
    <property type="molecule type" value="Genomic_DNA"/>
</dbReference>
<protein>
    <submittedName>
        <fullName evidence="4">NUDIX domain-containing protein</fullName>
    </submittedName>
</protein>
<name>A0A7K1RMY0_AGRVI</name>
<comment type="cofactor">
    <cofactor evidence="1">
        <name>Mg(2+)</name>
        <dbReference type="ChEBI" id="CHEBI:18420"/>
    </cofactor>
</comment>
<evidence type="ECO:0000256" key="1">
    <source>
        <dbReference type="ARBA" id="ARBA00001946"/>
    </source>
</evidence>
<evidence type="ECO:0000313" key="5">
    <source>
        <dbReference type="Proteomes" id="UP000440716"/>
    </source>
</evidence>
<evidence type="ECO:0000259" key="3">
    <source>
        <dbReference type="PROSITE" id="PS51462"/>
    </source>
</evidence>